<feature type="signal peptide" evidence="2">
    <location>
        <begin position="1"/>
        <end position="26"/>
    </location>
</feature>
<proteinExistence type="predicted"/>
<dbReference type="AlphaFoldDB" id="B8FMN9"/>
<dbReference type="InterPro" id="IPR018389">
    <property type="entry name" value="DctP_fam"/>
</dbReference>
<reference evidence="3 4" key="1">
    <citation type="journal article" date="2012" name="Environ. Microbiol.">
        <title>The genome sequence of Desulfatibacillum alkenivorans AK-01: a blueprint for anaerobic alkane oxidation.</title>
        <authorList>
            <person name="Callaghan A.V."/>
            <person name="Morris B.E."/>
            <person name="Pereira I.A."/>
            <person name="McInerney M.J."/>
            <person name="Austin R.N."/>
            <person name="Groves J.T."/>
            <person name="Kukor J.J."/>
            <person name="Suflita J.M."/>
            <person name="Young L.Y."/>
            <person name="Zylstra G.J."/>
            <person name="Wawrik B."/>
        </authorList>
    </citation>
    <scope>NUCLEOTIDE SEQUENCE [LARGE SCALE GENOMIC DNA]</scope>
    <source>
        <strain evidence="3 4">AK-01</strain>
    </source>
</reference>
<dbReference type="Gene3D" id="3.40.190.170">
    <property type="entry name" value="Bacterial extracellular solute-binding protein, family 7"/>
    <property type="match status" value="1"/>
</dbReference>
<dbReference type="CDD" id="cd13670">
    <property type="entry name" value="PBP2_TRAP_Tp0957_like"/>
    <property type="match status" value="1"/>
</dbReference>
<keyword evidence="1 2" id="KW-0732">Signal</keyword>
<dbReference type="GO" id="GO:0055085">
    <property type="term" value="P:transmembrane transport"/>
    <property type="evidence" value="ECO:0007669"/>
    <property type="project" value="InterPro"/>
</dbReference>
<dbReference type="EMBL" id="CP001322">
    <property type="protein sequence ID" value="ACL01906.1"/>
    <property type="molecule type" value="Genomic_DNA"/>
</dbReference>
<dbReference type="KEGG" id="dal:Dalk_0197"/>
<name>B8FMN9_DESAL</name>
<dbReference type="eggNOG" id="COG1638">
    <property type="taxonomic scope" value="Bacteria"/>
</dbReference>
<accession>B8FMN9</accession>
<protein>
    <submittedName>
        <fullName evidence="3">TRAP-type C4-dicarboxylate transport system, DctP subunit</fullName>
    </submittedName>
</protein>
<evidence type="ECO:0000256" key="1">
    <source>
        <dbReference type="ARBA" id="ARBA00022729"/>
    </source>
</evidence>
<keyword evidence="4" id="KW-1185">Reference proteome</keyword>
<feature type="chain" id="PRO_5002872311" evidence="2">
    <location>
        <begin position="27"/>
        <end position="339"/>
    </location>
</feature>
<dbReference type="Proteomes" id="UP000000739">
    <property type="component" value="Chromosome"/>
</dbReference>
<evidence type="ECO:0000313" key="3">
    <source>
        <dbReference type="EMBL" id="ACL01906.1"/>
    </source>
</evidence>
<dbReference type="InterPro" id="IPR038404">
    <property type="entry name" value="TRAP_DctP_sf"/>
</dbReference>
<gene>
    <name evidence="3" type="ordered locus">Dalk_0197</name>
</gene>
<dbReference type="PANTHER" id="PTHR33376">
    <property type="match status" value="1"/>
</dbReference>
<organism evidence="3 4">
    <name type="scientific">Desulfatibacillum aliphaticivorans</name>
    <dbReference type="NCBI Taxonomy" id="218208"/>
    <lineage>
        <taxon>Bacteria</taxon>
        <taxon>Pseudomonadati</taxon>
        <taxon>Thermodesulfobacteriota</taxon>
        <taxon>Desulfobacteria</taxon>
        <taxon>Desulfobacterales</taxon>
        <taxon>Desulfatibacillaceae</taxon>
        <taxon>Desulfatibacillum</taxon>
    </lineage>
</organism>
<sequence>MVKKQACLLIVWAALFSVLLAMPAGAEEWKDRWKFGTIAPDGIGWAKQIKNIVIPAVEEATQGTLEVKVYWGGVMGDDEDFVSKMRIGQLQGAGWSGQGVLIAVPEMEVVTLPFLFNNYDEVDYIKQEMSEEFDEIAKKNGYMCIAWIDEDICSIYSTKYDMSKLQDYKDAKILSWFGDVEERLYKSLGASPISVNMPEAPPALRQGVGDAITASAAWILGTQLYSSIKYVSPYKLRYAPAMIAVDWKTWSSMPEPYKEHYYKIRADVVKRFVAGVRSDNIKSLEAMKEYGLKEMPVSPEEMEAIRKNAVTIWQESLDSPDTGELLEELLEHLEDFRAK</sequence>
<evidence type="ECO:0000313" key="4">
    <source>
        <dbReference type="Proteomes" id="UP000000739"/>
    </source>
</evidence>
<dbReference type="HOGENOM" id="CLU_036176_6_0_7"/>
<dbReference type="Pfam" id="PF03480">
    <property type="entry name" value="DctP"/>
    <property type="match status" value="1"/>
</dbReference>
<dbReference type="PANTHER" id="PTHR33376:SF4">
    <property type="entry name" value="SIALIC ACID-BINDING PERIPLASMIC PROTEIN SIAP"/>
    <property type="match status" value="1"/>
</dbReference>
<evidence type="ECO:0000256" key="2">
    <source>
        <dbReference type="SAM" id="SignalP"/>
    </source>
</evidence>
<dbReference type="NCBIfam" id="NF037995">
    <property type="entry name" value="TRAP_S1"/>
    <property type="match status" value="1"/>
</dbReference>